<feature type="transmembrane region" description="Helical" evidence="10">
    <location>
        <begin position="51"/>
        <end position="71"/>
    </location>
</feature>
<feature type="transmembrane region" description="Helical" evidence="10">
    <location>
        <begin position="154"/>
        <end position="176"/>
    </location>
</feature>
<evidence type="ECO:0000313" key="12">
    <source>
        <dbReference type="EMBL" id="QEV36215.1"/>
    </source>
</evidence>
<keyword evidence="13" id="KW-1185">Reference proteome</keyword>
<protein>
    <recommendedName>
        <fullName evidence="10">Fluoride-specific ion channel FluC</fullName>
    </recommendedName>
</protein>
<dbReference type="InterPro" id="IPR003691">
    <property type="entry name" value="FluC"/>
</dbReference>
<sequence length="182" mass="18659">MRSEEPPRARACGPAEPNGPVESAGASEPVDPDVTPSDVQRRRKPWRSRHGTPVAVAVVAVGGSLGALARFGASLLWPTPAGAFPWTTLTVNAAGCLAIGVLLVAVTEVFTAHPLLRPFLGTGFLGGFTTFSTYCVDIERLVAADRAGTALGYLAATVAAATAAVAVGTCGTRRLLAHRSPS</sequence>
<keyword evidence="4 10" id="KW-1133">Transmembrane helix</keyword>
<reference evidence="12 13" key="1">
    <citation type="submission" date="2017-09" db="EMBL/GenBank/DDBJ databases">
        <authorList>
            <person name="Lee N."/>
            <person name="Cho B.-K."/>
        </authorList>
    </citation>
    <scope>NUCLEOTIDE SEQUENCE [LARGE SCALE GENOMIC DNA]</scope>
    <source>
        <strain evidence="12 13">ATCC 19740</strain>
    </source>
</reference>
<keyword evidence="10" id="KW-0479">Metal-binding</keyword>
<keyword evidence="3 10" id="KW-0812">Transmembrane</keyword>
<evidence type="ECO:0000256" key="3">
    <source>
        <dbReference type="ARBA" id="ARBA00022692"/>
    </source>
</evidence>
<feature type="transmembrane region" description="Helical" evidence="10">
    <location>
        <begin position="115"/>
        <end position="134"/>
    </location>
</feature>
<comment type="subcellular location">
    <subcellularLocation>
        <location evidence="1 10">Cell membrane</location>
        <topology evidence="1 10">Multi-pass membrane protein</topology>
    </subcellularLocation>
</comment>
<dbReference type="PANTHER" id="PTHR28259">
    <property type="entry name" value="FLUORIDE EXPORT PROTEIN 1-RELATED"/>
    <property type="match status" value="1"/>
</dbReference>
<keyword evidence="10" id="KW-0915">Sodium</keyword>
<dbReference type="RefSeq" id="WP_079131511.1">
    <property type="nucleotide sequence ID" value="NZ_CP023693.1"/>
</dbReference>
<evidence type="ECO:0000313" key="13">
    <source>
        <dbReference type="Proteomes" id="UP000326029"/>
    </source>
</evidence>
<evidence type="ECO:0000256" key="9">
    <source>
        <dbReference type="ARBA" id="ARBA00049940"/>
    </source>
</evidence>
<feature type="binding site" evidence="10">
    <location>
        <position position="129"/>
    </location>
    <ligand>
        <name>Na(+)</name>
        <dbReference type="ChEBI" id="CHEBI:29101"/>
        <note>structural</note>
    </ligand>
</feature>
<name>A0ABX6BNE0_9ACTN</name>
<evidence type="ECO:0000256" key="6">
    <source>
        <dbReference type="ARBA" id="ARBA00023303"/>
    </source>
</evidence>
<dbReference type="EMBL" id="CP023693">
    <property type="protein sequence ID" value="QEV36215.1"/>
    <property type="molecule type" value="Genomic_DNA"/>
</dbReference>
<keyword evidence="10" id="KW-0406">Ion transport</keyword>
<keyword evidence="10" id="KW-0813">Transport</keyword>
<dbReference type="PANTHER" id="PTHR28259:SF1">
    <property type="entry name" value="FLUORIDE EXPORT PROTEIN 1-RELATED"/>
    <property type="match status" value="1"/>
</dbReference>
<keyword evidence="5 10" id="KW-0472">Membrane</keyword>
<comment type="catalytic activity">
    <reaction evidence="8">
        <text>fluoride(in) = fluoride(out)</text>
        <dbReference type="Rhea" id="RHEA:76159"/>
        <dbReference type="ChEBI" id="CHEBI:17051"/>
    </reaction>
    <physiologicalReaction direction="left-to-right" evidence="8">
        <dbReference type="Rhea" id="RHEA:76160"/>
    </physiologicalReaction>
</comment>
<keyword evidence="2 10" id="KW-1003">Cell membrane</keyword>
<evidence type="ECO:0000256" key="4">
    <source>
        <dbReference type="ARBA" id="ARBA00022989"/>
    </source>
</evidence>
<evidence type="ECO:0000256" key="10">
    <source>
        <dbReference type="HAMAP-Rule" id="MF_00454"/>
    </source>
</evidence>
<evidence type="ECO:0000256" key="1">
    <source>
        <dbReference type="ARBA" id="ARBA00004651"/>
    </source>
</evidence>
<organism evidence="12 13">
    <name type="scientific">Streptomyces cinereoruber</name>
    <dbReference type="NCBI Taxonomy" id="67260"/>
    <lineage>
        <taxon>Bacteria</taxon>
        <taxon>Bacillati</taxon>
        <taxon>Actinomycetota</taxon>
        <taxon>Actinomycetes</taxon>
        <taxon>Kitasatosporales</taxon>
        <taxon>Streptomycetaceae</taxon>
        <taxon>Streptomyces</taxon>
    </lineage>
</organism>
<comment type="activity regulation">
    <text evidence="10">Na(+) is not transported, but it plays an essential structural role and its presence is essential for fluoride channel function.</text>
</comment>
<feature type="region of interest" description="Disordered" evidence="11">
    <location>
        <begin position="1"/>
        <end position="48"/>
    </location>
</feature>
<dbReference type="Proteomes" id="UP000326029">
    <property type="component" value="Chromosome"/>
</dbReference>
<dbReference type="GeneID" id="95458375"/>
<dbReference type="HAMAP" id="MF_00454">
    <property type="entry name" value="FluC"/>
    <property type="match status" value="1"/>
</dbReference>
<gene>
    <name evidence="10" type="primary">fluC</name>
    <name evidence="10" type="synonym">crcB</name>
    <name evidence="12" type="ORF">CP977_31950</name>
</gene>
<evidence type="ECO:0000256" key="7">
    <source>
        <dbReference type="ARBA" id="ARBA00035120"/>
    </source>
</evidence>
<keyword evidence="6 10" id="KW-0407">Ion channel</keyword>
<comment type="function">
    <text evidence="9 10">Fluoride-specific ion channel. Important for reducing fluoride concentration in the cell, thus reducing its toxicity.</text>
</comment>
<feature type="transmembrane region" description="Helical" evidence="10">
    <location>
        <begin position="83"/>
        <end position="106"/>
    </location>
</feature>
<evidence type="ECO:0000256" key="5">
    <source>
        <dbReference type="ARBA" id="ARBA00023136"/>
    </source>
</evidence>
<dbReference type="Pfam" id="PF02537">
    <property type="entry name" value="CRCB"/>
    <property type="match status" value="1"/>
</dbReference>
<accession>A0ABX6BNE0</accession>
<evidence type="ECO:0000256" key="11">
    <source>
        <dbReference type="SAM" id="MobiDB-lite"/>
    </source>
</evidence>
<evidence type="ECO:0000256" key="2">
    <source>
        <dbReference type="ARBA" id="ARBA00022475"/>
    </source>
</evidence>
<comment type="similarity">
    <text evidence="7 10">Belongs to the fluoride channel Fluc/FEX (TC 1.A.43) family.</text>
</comment>
<evidence type="ECO:0000256" key="8">
    <source>
        <dbReference type="ARBA" id="ARBA00035585"/>
    </source>
</evidence>
<feature type="binding site" evidence="10">
    <location>
        <position position="126"/>
    </location>
    <ligand>
        <name>Na(+)</name>
        <dbReference type="ChEBI" id="CHEBI:29101"/>
        <note>structural</note>
    </ligand>
</feature>
<proteinExistence type="inferred from homology"/>